<dbReference type="PROSITE" id="PS50082">
    <property type="entry name" value="WD_REPEATS_2"/>
    <property type="match status" value="1"/>
</dbReference>
<evidence type="ECO:0000313" key="5">
    <source>
        <dbReference type="Proteomes" id="UP001516400"/>
    </source>
</evidence>
<dbReference type="Pfam" id="PF00400">
    <property type="entry name" value="WD40"/>
    <property type="match status" value="1"/>
</dbReference>
<dbReference type="InterPro" id="IPR036322">
    <property type="entry name" value="WD40_repeat_dom_sf"/>
</dbReference>
<dbReference type="Proteomes" id="UP001516400">
    <property type="component" value="Unassembled WGS sequence"/>
</dbReference>
<keyword evidence="2" id="KW-0677">Repeat</keyword>
<dbReference type="SUPFAM" id="SSF50978">
    <property type="entry name" value="WD40 repeat-like"/>
    <property type="match status" value="1"/>
</dbReference>
<proteinExistence type="predicted"/>
<accession>A0ABD2MI40</accession>
<dbReference type="AlphaFoldDB" id="A0ABD2MI40"/>
<evidence type="ECO:0000256" key="3">
    <source>
        <dbReference type="PROSITE-ProRule" id="PRU00221"/>
    </source>
</evidence>
<reference evidence="4 5" key="1">
    <citation type="journal article" date="2021" name="BMC Biol.">
        <title>Horizontally acquired antibacterial genes associated with adaptive radiation of ladybird beetles.</title>
        <authorList>
            <person name="Li H.S."/>
            <person name="Tang X.F."/>
            <person name="Huang Y.H."/>
            <person name="Xu Z.Y."/>
            <person name="Chen M.L."/>
            <person name="Du X.Y."/>
            <person name="Qiu B.Y."/>
            <person name="Chen P.T."/>
            <person name="Zhang W."/>
            <person name="Slipinski A."/>
            <person name="Escalona H.E."/>
            <person name="Waterhouse R.M."/>
            <person name="Zwick A."/>
            <person name="Pang H."/>
        </authorList>
    </citation>
    <scope>NUCLEOTIDE SEQUENCE [LARGE SCALE GENOMIC DNA]</scope>
    <source>
        <strain evidence="4">SYSU2018</strain>
    </source>
</reference>
<dbReference type="EMBL" id="JABFTP020000001">
    <property type="protein sequence ID" value="KAL3265887.1"/>
    <property type="molecule type" value="Genomic_DNA"/>
</dbReference>
<organism evidence="4 5">
    <name type="scientific">Cryptolaemus montrouzieri</name>
    <dbReference type="NCBI Taxonomy" id="559131"/>
    <lineage>
        <taxon>Eukaryota</taxon>
        <taxon>Metazoa</taxon>
        <taxon>Ecdysozoa</taxon>
        <taxon>Arthropoda</taxon>
        <taxon>Hexapoda</taxon>
        <taxon>Insecta</taxon>
        <taxon>Pterygota</taxon>
        <taxon>Neoptera</taxon>
        <taxon>Endopterygota</taxon>
        <taxon>Coleoptera</taxon>
        <taxon>Polyphaga</taxon>
        <taxon>Cucujiformia</taxon>
        <taxon>Coccinelloidea</taxon>
        <taxon>Coccinellidae</taxon>
        <taxon>Scymninae</taxon>
        <taxon>Scymnini</taxon>
        <taxon>Cryptolaemus</taxon>
    </lineage>
</organism>
<dbReference type="PROSITE" id="PS00678">
    <property type="entry name" value="WD_REPEATS_1"/>
    <property type="match status" value="1"/>
</dbReference>
<evidence type="ECO:0008006" key="6">
    <source>
        <dbReference type="Google" id="ProtNLM"/>
    </source>
</evidence>
<dbReference type="InterPro" id="IPR019775">
    <property type="entry name" value="WD40_repeat_CS"/>
</dbReference>
<keyword evidence="1 3" id="KW-0853">WD repeat</keyword>
<dbReference type="Gene3D" id="2.130.10.10">
    <property type="entry name" value="YVTN repeat-like/Quinoprotein amine dehydrogenase"/>
    <property type="match status" value="1"/>
</dbReference>
<comment type="caution">
    <text evidence="4">The sequence shown here is derived from an EMBL/GenBank/DDBJ whole genome shotgun (WGS) entry which is preliminary data.</text>
</comment>
<dbReference type="PANTHER" id="PTHR22806:SF0">
    <property type="entry name" value="NUCLEOPORIN NUP37"/>
    <property type="match status" value="1"/>
</dbReference>
<dbReference type="SMART" id="SM00320">
    <property type="entry name" value="WD40"/>
    <property type="match status" value="5"/>
</dbReference>
<evidence type="ECO:0000313" key="4">
    <source>
        <dbReference type="EMBL" id="KAL3265887.1"/>
    </source>
</evidence>
<dbReference type="InterPro" id="IPR001680">
    <property type="entry name" value="WD40_rpt"/>
</dbReference>
<dbReference type="PROSITE" id="PS50294">
    <property type="entry name" value="WD_REPEATS_REGION"/>
    <property type="match status" value="1"/>
</dbReference>
<name>A0ABD2MI40_9CUCU</name>
<gene>
    <name evidence="4" type="ORF">HHI36_010078</name>
</gene>
<dbReference type="InterPro" id="IPR037626">
    <property type="entry name" value="NUP37"/>
</dbReference>
<dbReference type="PANTHER" id="PTHR22806">
    <property type="entry name" value="NUCLEOPORIN NUP37 P37 -RELATED"/>
    <property type="match status" value="1"/>
</dbReference>
<evidence type="ECO:0000256" key="1">
    <source>
        <dbReference type="ARBA" id="ARBA00022574"/>
    </source>
</evidence>
<dbReference type="InterPro" id="IPR015943">
    <property type="entry name" value="WD40/YVTN_repeat-like_dom_sf"/>
</dbReference>
<keyword evidence="5" id="KW-1185">Reference proteome</keyword>
<sequence length="325" mass="36711">MEIPLDIIDNLKKSSTKPTCVKDLSEHGQITCIEVSQYEWSQDTILIGFENKILLGYLKFKESVEVEIISQFPLPCPCTYLNMSVETNLNAIPSMVLFCAAGTDFKIRVIKTDLENDNACKILRGHSDYINDMKFDTENRYIASVSDDNTLKIWEVGSYEPYSDLQLKFPGVALQWHKDDSQKLLVADVMGVIRLYNIETMKPILSLDAGKSLSYCHWSPINSQIIASLQLGELSVWDISVPSTPKYSSLISTEAGGSLKFSPHGELIAALNPLEGTLKIFKTNSHEQQFSTFINLPTNFCWHYRYPIICAGDDNKFCIWKVNIV</sequence>
<evidence type="ECO:0000256" key="2">
    <source>
        <dbReference type="ARBA" id="ARBA00022737"/>
    </source>
</evidence>
<feature type="repeat" description="WD" evidence="3">
    <location>
        <begin position="123"/>
        <end position="164"/>
    </location>
</feature>
<protein>
    <recommendedName>
        <fullName evidence="6">Nucleoporin Nup37</fullName>
    </recommendedName>
</protein>